<dbReference type="InterPro" id="IPR001584">
    <property type="entry name" value="Integrase_cat-core"/>
</dbReference>
<dbReference type="Gene3D" id="3.30.420.10">
    <property type="entry name" value="Ribonuclease H-like superfamily/Ribonuclease H"/>
    <property type="match status" value="1"/>
</dbReference>
<feature type="compositionally biased region" description="Polar residues" evidence="1">
    <location>
        <begin position="16"/>
        <end position="33"/>
    </location>
</feature>
<feature type="domain" description="Integrase catalytic" evidence="2">
    <location>
        <begin position="515"/>
        <end position="690"/>
    </location>
</feature>
<organism evidence="3 4">
    <name type="scientific">Porphyridium purpureum</name>
    <name type="common">Red alga</name>
    <name type="synonym">Porphyridium cruentum</name>
    <dbReference type="NCBI Taxonomy" id="35688"/>
    <lineage>
        <taxon>Eukaryota</taxon>
        <taxon>Rhodophyta</taxon>
        <taxon>Bangiophyceae</taxon>
        <taxon>Porphyridiales</taxon>
        <taxon>Porphyridiaceae</taxon>
        <taxon>Porphyridium</taxon>
    </lineage>
</organism>
<dbReference type="Proteomes" id="UP000324585">
    <property type="component" value="Unassembled WGS sequence"/>
</dbReference>
<dbReference type="InterPro" id="IPR013103">
    <property type="entry name" value="RVT_2"/>
</dbReference>
<dbReference type="PROSITE" id="PS50994">
    <property type="entry name" value="INTEGRASE"/>
    <property type="match status" value="1"/>
</dbReference>
<feature type="region of interest" description="Disordered" evidence="1">
    <location>
        <begin position="1"/>
        <end position="33"/>
    </location>
</feature>
<evidence type="ECO:0000313" key="4">
    <source>
        <dbReference type="Proteomes" id="UP000324585"/>
    </source>
</evidence>
<sequence>MKPRPQQRTGARAGSLASTVMSPESASFSPSGVPQHNGLGSYARYRKDVVNWEAVQDALLAAGEPHSRKAYSKTVRALLLRQNLSGNAASIAQTVPDSQLATMHGVEKLLSTLDPISVERHAEKRFIAHGELLRCRRTGSVDGFITAFQAHKAMFMAEYFGGGVAQLPKELEEVLAYTMIANSEIGGAAQAQVLMYALKGKAPGELLTVEDAAQGLHLVGFGQAHAGRELKQVGSLLGDQNRTDGKKERLKEMKRKTKCKVCNQKGHWAGDTECAGVSEGFLGEDKYASSIYSLVSSHSATHNPLLTTPQLSLLSACKNMPIQVIQDTGSPQSIGGETELKRLAEKAGSHFNLEPKRKNDPDRHRFGISGPAAPIVGRFNVMLNGYPVSFLVRKSPCPILLGADVLDLCTIDGPGNQIRTKEGNLLCHTQGLQSGHKLRIFNSVSSFLSIHEYVDKGRRIHARTHATADQIAMLMVRAGEASQEEADRGAEALSKIVQRCGPCFRTTLPTHQAKVSVTPIFLNFNERVGVDIVYLRKVPFLHICDTATGYSEIGCAGGKRGQKALARVFETQWVYRHGAPQVAMADGEFEGGTAWLKMLETHGIQPAKLPSRHSRKNGITERKHREIRKFFERLCEPVEGFNEIVEKATIASHLANCQSGSRLASSFELVRGYAPHIPGGIPLPEEVRRADERRRARQKLLRLKHSKAIKFKTNYQVGDRVFVHIAEGRARNWSEARVKAITDGGIKIGSSRAKRHIAFEDESQDAVEQPEEDQEELPSFGDAPLEDNADFVPRAAESNNDGLPMEAAIPEELASTRVTEGATGLIVEETSTGMKPVTSESSQQAITEAKENAISHEETSFEDSTGTEKRVRPLQEGSDSEEQEIKRMHFAADGNVDTSPNELVTNEKEDEDQRAHLKRMPDDTGDFGKANSAHSHDIKRVRRDRKRKTPETPVRASSRVRRRTQRLIEIYLGKHDYVARVEEIFGTNPFSYNKAMTCGLPSNIFEEALTRELQVWNGAYEEVGVSQIPSGANVIGCHVLFNVKPAAGNKQRRLKARLVLHGHRDKERSMVRGDAPVPNSNAQRLVASICAAMGWQAFNGDVEGAYMKSGPAPRLIFVRLPPFLEARRRTLWKLLKMPYGLRDAGRQWLKCSDGELRNMGLRQSLFFPQIFFSPSRNLLLAKYVDDIFGCGTKEAVTAFLVQFEKRFKLGTRVLAPESMRFVGWNVETTSDRITLNQRDYAAEIEALEVPKDKAAVVDKDHKDYLKLCGKLNWLGHRTSFPHGKELPHAQLGIAIGLTWKSRISVSHLVDWESRRMRKVVYSTLHAELLAITQGYAAAKLTQAFFYEFAQVKVPIHAFTDSKGMQANLITSSCDIERFLRLDAALIRHELETGELQQLTWIRGNRNPADCLTKRVTGTGQVILRNWIEESALSHFQESGTKGGRVETVTATPSSKPESRQEL</sequence>
<feature type="compositionally biased region" description="Basic residues" evidence="1">
    <location>
        <begin position="937"/>
        <end position="948"/>
    </location>
</feature>
<dbReference type="OrthoDB" id="413361at2759"/>
<protein>
    <submittedName>
        <fullName evidence="3">Copia protein</fullName>
    </submittedName>
</protein>
<feature type="compositionally biased region" description="Polar residues" evidence="1">
    <location>
        <begin position="834"/>
        <end position="846"/>
    </location>
</feature>
<reference evidence="4" key="1">
    <citation type="journal article" date="2019" name="Nat. Commun.">
        <title>Expansion of phycobilisome linker gene families in mesophilic red algae.</title>
        <authorList>
            <person name="Lee J."/>
            <person name="Kim D."/>
            <person name="Bhattacharya D."/>
            <person name="Yoon H.S."/>
        </authorList>
    </citation>
    <scope>NUCLEOTIDE SEQUENCE [LARGE SCALE GENOMIC DNA]</scope>
    <source>
        <strain evidence="4">CCMP 1328</strain>
    </source>
</reference>
<feature type="compositionally biased region" description="Acidic residues" evidence="1">
    <location>
        <begin position="761"/>
        <end position="776"/>
    </location>
</feature>
<dbReference type="EMBL" id="VRMN01000004">
    <property type="protein sequence ID" value="KAA8495190.1"/>
    <property type="molecule type" value="Genomic_DNA"/>
</dbReference>
<evidence type="ECO:0000259" key="2">
    <source>
        <dbReference type="PROSITE" id="PS50994"/>
    </source>
</evidence>
<name>A0A5J4YW83_PORPP</name>
<dbReference type="GO" id="GO:0003676">
    <property type="term" value="F:nucleic acid binding"/>
    <property type="evidence" value="ECO:0007669"/>
    <property type="project" value="InterPro"/>
</dbReference>
<accession>A0A5J4YW83</accession>
<dbReference type="GO" id="GO:0015074">
    <property type="term" value="P:DNA integration"/>
    <property type="evidence" value="ECO:0007669"/>
    <property type="project" value="InterPro"/>
</dbReference>
<dbReference type="InterPro" id="IPR036397">
    <property type="entry name" value="RNaseH_sf"/>
</dbReference>
<dbReference type="SUPFAM" id="SSF53098">
    <property type="entry name" value="Ribonuclease H-like"/>
    <property type="match status" value="1"/>
</dbReference>
<keyword evidence="4" id="KW-1185">Reference proteome</keyword>
<feature type="region of interest" description="Disordered" evidence="1">
    <location>
        <begin position="834"/>
        <end position="960"/>
    </location>
</feature>
<evidence type="ECO:0000256" key="1">
    <source>
        <dbReference type="SAM" id="MobiDB-lite"/>
    </source>
</evidence>
<feature type="region of interest" description="Disordered" evidence="1">
    <location>
        <begin position="1437"/>
        <end position="1462"/>
    </location>
</feature>
<feature type="compositionally biased region" description="Basic and acidic residues" evidence="1">
    <location>
        <begin position="905"/>
        <end position="922"/>
    </location>
</feature>
<gene>
    <name evidence="3" type="ORF">FVE85_3431</name>
</gene>
<feature type="compositionally biased region" description="Basic and acidic residues" evidence="1">
    <location>
        <begin position="848"/>
        <end position="859"/>
    </location>
</feature>
<proteinExistence type="predicted"/>
<evidence type="ECO:0000313" key="3">
    <source>
        <dbReference type="EMBL" id="KAA8495190.1"/>
    </source>
</evidence>
<dbReference type="OMA" id="WARECKA"/>
<dbReference type="InterPro" id="IPR012337">
    <property type="entry name" value="RNaseH-like_sf"/>
</dbReference>
<comment type="caution">
    <text evidence="3">The sequence shown here is derived from an EMBL/GenBank/DDBJ whole genome shotgun (WGS) entry which is preliminary data.</text>
</comment>
<feature type="region of interest" description="Disordered" evidence="1">
    <location>
        <begin position="761"/>
        <end position="782"/>
    </location>
</feature>
<dbReference type="Pfam" id="PF07727">
    <property type="entry name" value="RVT_2"/>
    <property type="match status" value="1"/>
</dbReference>